<evidence type="ECO:0000313" key="1">
    <source>
        <dbReference type="EMBL" id="EIW76858.1"/>
    </source>
</evidence>
<dbReference type="KEGG" id="cput:CONPUDRAFT_139491"/>
<name>A0A5M3MCC8_CONPW</name>
<accession>A0A5M3MCC8</accession>
<comment type="caution">
    <text evidence="1">The sequence shown here is derived from an EMBL/GenBank/DDBJ whole genome shotgun (WGS) entry which is preliminary data.</text>
</comment>
<dbReference type="GeneID" id="19201360"/>
<keyword evidence="2" id="KW-1185">Reference proteome</keyword>
<protein>
    <submittedName>
        <fullName evidence="1">Uncharacterized protein</fullName>
    </submittedName>
</protein>
<evidence type="ECO:0000313" key="2">
    <source>
        <dbReference type="Proteomes" id="UP000053558"/>
    </source>
</evidence>
<dbReference type="EMBL" id="JH711585">
    <property type="protein sequence ID" value="EIW76858.1"/>
    <property type="molecule type" value="Genomic_DNA"/>
</dbReference>
<sequence>MELNFLEGLVPIARLNSHMLNTEATRILLNVILLPSSASSSSISDPASPCLTGKDYILSPHRLR</sequence>
<dbReference type="RefSeq" id="XP_007773181.1">
    <property type="nucleotide sequence ID" value="XM_007774991.1"/>
</dbReference>
<organism evidence="1 2">
    <name type="scientific">Coniophora puteana (strain RWD-64-598)</name>
    <name type="common">Brown rot fungus</name>
    <dbReference type="NCBI Taxonomy" id="741705"/>
    <lineage>
        <taxon>Eukaryota</taxon>
        <taxon>Fungi</taxon>
        <taxon>Dikarya</taxon>
        <taxon>Basidiomycota</taxon>
        <taxon>Agaricomycotina</taxon>
        <taxon>Agaricomycetes</taxon>
        <taxon>Agaricomycetidae</taxon>
        <taxon>Boletales</taxon>
        <taxon>Coniophorineae</taxon>
        <taxon>Coniophoraceae</taxon>
        <taxon>Coniophora</taxon>
    </lineage>
</organism>
<dbReference type="AlphaFoldDB" id="A0A5M3MCC8"/>
<gene>
    <name evidence="1" type="ORF">CONPUDRAFT_139491</name>
</gene>
<dbReference type="Proteomes" id="UP000053558">
    <property type="component" value="Unassembled WGS sequence"/>
</dbReference>
<proteinExistence type="predicted"/>
<reference evidence="2" key="1">
    <citation type="journal article" date="2012" name="Science">
        <title>The Paleozoic origin of enzymatic lignin decomposition reconstructed from 31 fungal genomes.</title>
        <authorList>
            <person name="Floudas D."/>
            <person name="Binder M."/>
            <person name="Riley R."/>
            <person name="Barry K."/>
            <person name="Blanchette R.A."/>
            <person name="Henrissat B."/>
            <person name="Martinez A.T."/>
            <person name="Otillar R."/>
            <person name="Spatafora J.W."/>
            <person name="Yadav J.S."/>
            <person name="Aerts A."/>
            <person name="Benoit I."/>
            <person name="Boyd A."/>
            <person name="Carlson A."/>
            <person name="Copeland A."/>
            <person name="Coutinho P.M."/>
            <person name="de Vries R.P."/>
            <person name="Ferreira P."/>
            <person name="Findley K."/>
            <person name="Foster B."/>
            <person name="Gaskell J."/>
            <person name="Glotzer D."/>
            <person name="Gorecki P."/>
            <person name="Heitman J."/>
            <person name="Hesse C."/>
            <person name="Hori C."/>
            <person name="Igarashi K."/>
            <person name="Jurgens J.A."/>
            <person name="Kallen N."/>
            <person name="Kersten P."/>
            <person name="Kohler A."/>
            <person name="Kuees U."/>
            <person name="Kumar T.K.A."/>
            <person name="Kuo A."/>
            <person name="LaButti K."/>
            <person name="Larrondo L.F."/>
            <person name="Lindquist E."/>
            <person name="Ling A."/>
            <person name="Lombard V."/>
            <person name="Lucas S."/>
            <person name="Lundell T."/>
            <person name="Martin R."/>
            <person name="McLaughlin D.J."/>
            <person name="Morgenstern I."/>
            <person name="Morin E."/>
            <person name="Murat C."/>
            <person name="Nagy L.G."/>
            <person name="Nolan M."/>
            <person name="Ohm R.A."/>
            <person name="Patyshakuliyeva A."/>
            <person name="Rokas A."/>
            <person name="Ruiz-Duenas F.J."/>
            <person name="Sabat G."/>
            <person name="Salamov A."/>
            <person name="Samejima M."/>
            <person name="Schmutz J."/>
            <person name="Slot J.C."/>
            <person name="St John F."/>
            <person name="Stenlid J."/>
            <person name="Sun H."/>
            <person name="Sun S."/>
            <person name="Syed K."/>
            <person name="Tsang A."/>
            <person name="Wiebenga A."/>
            <person name="Young D."/>
            <person name="Pisabarro A."/>
            <person name="Eastwood D.C."/>
            <person name="Martin F."/>
            <person name="Cullen D."/>
            <person name="Grigoriev I.V."/>
            <person name="Hibbett D.S."/>
        </authorList>
    </citation>
    <scope>NUCLEOTIDE SEQUENCE [LARGE SCALE GENOMIC DNA]</scope>
    <source>
        <strain evidence="2">RWD-64-598 SS2</strain>
    </source>
</reference>